<comment type="caution">
    <text evidence="1">The sequence shown here is derived from an EMBL/GenBank/DDBJ whole genome shotgun (WGS) entry which is preliminary data.</text>
</comment>
<proteinExistence type="predicted"/>
<dbReference type="Proteomes" id="UP001177260">
    <property type="component" value="Unassembled WGS sequence"/>
</dbReference>
<evidence type="ECO:0000313" key="1">
    <source>
        <dbReference type="EMBL" id="KAK1149593.1"/>
    </source>
</evidence>
<reference evidence="1 2" key="1">
    <citation type="journal article" date="2023" name="ACS Omega">
        <title>Identification of the Neoaspergillic Acid Biosynthesis Gene Cluster by Establishing an In Vitro CRISPR-Ribonucleoprotein Genetic System in Aspergillus melleus.</title>
        <authorList>
            <person name="Yuan B."/>
            <person name="Grau M.F."/>
            <person name="Murata R.M."/>
            <person name="Torok T."/>
            <person name="Venkateswaran K."/>
            <person name="Stajich J.E."/>
            <person name="Wang C.C.C."/>
        </authorList>
    </citation>
    <scope>NUCLEOTIDE SEQUENCE [LARGE SCALE GENOMIC DNA]</scope>
    <source>
        <strain evidence="1 2">IMV 1140</strain>
    </source>
</reference>
<accession>A0ACC3BFM4</accession>
<gene>
    <name evidence="1" type="ORF">N8T08_005142</name>
</gene>
<evidence type="ECO:0000313" key="2">
    <source>
        <dbReference type="Proteomes" id="UP001177260"/>
    </source>
</evidence>
<protein>
    <submittedName>
        <fullName evidence="1">Uncharacterized protein</fullName>
    </submittedName>
</protein>
<dbReference type="EMBL" id="JAOPJF010000003">
    <property type="protein sequence ID" value="KAK1149593.1"/>
    <property type="molecule type" value="Genomic_DNA"/>
</dbReference>
<sequence>MSSSTNTSSADTSAETIDLWAYMPCKNAHGSRARRYITARDEIVWGFFDLHEEEPTLKPDDKGILLHVKIWANIPKTGWKDAVKQSAYEHVDGVVQKELNQKDGVAKWLKKELEKQSKRE</sequence>
<keyword evidence="2" id="KW-1185">Reference proteome</keyword>
<name>A0ACC3BFM4_9EURO</name>
<organism evidence="1 2">
    <name type="scientific">Aspergillus melleus</name>
    <dbReference type="NCBI Taxonomy" id="138277"/>
    <lineage>
        <taxon>Eukaryota</taxon>
        <taxon>Fungi</taxon>
        <taxon>Dikarya</taxon>
        <taxon>Ascomycota</taxon>
        <taxon>Pezizomycotina</taxon>
        <taxon>Eurotiomycetes</taxon>
        <taxon>Eurotiomycetidae</taxon>
        <taxon>Eurotiales</taxon>
        <taxon>Aspergillaceae</taxon>
        <taxon>Aspergillus</taxon>
        <taxon>Aspergillus subgen. Circumdati</taxon>
    </lineage>
</organism>